<reference evidence="2" key="1">
    <citation type="submission" date="2018-05" db="EMBL/GenBank/DDBJ databases">
        <authorList>
            <person name="Lanie J.A."/>
            <person name="Ng W.-L."/>
            <person name="Kazmierczak K.M."/>
            <person name="Andrzejewski T.M."/>
            <person name="Davidsen T.M."/>
            <person name="Wayne K.J."/>
            <person name="Tettelin H."/>
            <person name="Glass J.I."/>
            <person name="Rusch D."/>
            <person name="Podicherti R."/>
            <person name="Tsui H.-C.T."/>
            <person name="Winkler M.E."/>
        </authorList>
    </citation>
    <scope>NUCLEOTIDE SEQUENCE</scope>
</reference>
<protein>
    <recommendedName>
        <fullName evidence="1">Peptidase S12 Pab87-related C-terminal domain-containing protein</fullName>
    </recommendedName>
</protein>
<feature type="domain" description="Peptidase S12 Pab87-related C-terminal" evidence="1">
    <location>
        <begin position="146"/>
        <end position="221"/>
    </location>
</feature>
<accession>A0A382PZB8</accession>
<dbReference type="InterPro" id="IPR021860">
    <property type="entry name" value="Peptidase_S12_Pab87-rel_C"/>
</dbReference>
<evidence type="ECO:0000313" key="2">
    <source>
        <dbReference type="EMBL" id="SVC77998.1"/>
    </source>
</evidence>
<organism evidence="2">
    <name type="scientific">marine metagenome</name>
    <dbReference type="NCBI Taxonomy" id="408172"/>
    <lineage>
        <taxon>unclassified sequences</taxon>
        <taxon>metagenomes</taxon>
        <taxon>ecological metagenomes</taxon>
    </lineage>
</organism>
<name>A0A382PZB8_9ZZZZ</name>
<dbReference type="AlphaFoldDB" id="A0A382PZB8"/>
<dbReference type="EMBL" id="UINC01110471">
    <property type="protein sequence ID" value="SVC77998.1"/>
    <property type="molecule type" value="Genomic_DNA"/>
</dbReference>
<gene>
    <name evidence="2" type="ORF">METZ01_LOCUS330852</name>
</gene>
<proteinExistence type="predicted"/>
<evidence type="ECO:0000259" key="1">
    <source>
        <dbReference type="Pfam" id="PF11954"/>
    </source>
</evidence>
<dbReference type="Pfam" id="PF11954">
    <property type="entry name" value="DUF3471"/>
    <property type="match status" value="1"/>
</dbReference>
<sequence>MLTLQQRPTTGTVFRQVSLCVALAMSTLSIPASGYAQGPIHVDPLLLGRYVGQYELSAAYVLTILVESDRLYVRAPGRGTRLLVPASETEFIEVESGLRIMFGIREDTREVDHLVFEQQGFGRRANKVTSEVGLDPETRPAMVLSDDVLSRYVGEYEEQPGFGISISKDGNQLVAQMTDQELVEIFAESETEFFYRDTNTRISFRLGNDLAEALILHQGGVDLEMRRLD</sequence>